<proteinExistence type="predicted"/>
<evidence type="ECO:0000313" key="2">
    <source>
        <dbReference type="Proteomes" id="UP000470520"/>
    </source>
</evidence>
<comment type="caution">
    <text evidence="1">The sequence shown here is derived from an EMBL/GenBank/DDBJ whole genome shotgun (WGS) entry which is preliminary data.</text>
</comment>
<organism evidence="1 2">
    <name type="scientific">Streptomyces bauhiniae</name>
    <dbReference type="NCBI Taxonomy" id="2340725"/>
    <lineage>
        <taxon>Bacteria</taxon>
        <taxon>Bacillati</taxon>
        <taxon>Actinomycetota</taxon>
        <taxon>Actinomycetes</taxon>
        <taxon>Kitasatosporales</taxon>
        <taxon>Streptomycetaceae</taxon>
        <taxon>Streptomyces</taxon>
    </lineage>
</organism>
<accession>A0A7K3QR89</accession>
<dbReference type="EMBL" id="JAAGMR010000145">
    <property type="protein sequence ID" value="NEB92392.1"/>
    <property type="molecule type" value="Genomic_DNA"/>
</dbReference>
<protein>
    <recommendedName>
        <fullName evidence="3">DeoR family transcriptional regulator</fullName>
    </recommendedName>
</protein>
<dbReference type="AlphaFoldDB" id="A0A7K3QR89"/>
<name>A0A7K3QR89_9ACTN</name>
<gene>
    <name evidence="1" type="ORF">G3I21_11790</name>
</gene>
<dbReference type="RefSeq" id="WP_164188192.1">
    <property type="nucleotide sequence ID" value="NZ_JAAGMR010000145.1"/>
</dbReference>
<reference evidence="1 2" key="1">
    <citation type="submission" date="2020-01" db="EMBL/GenBank/DDBJ databases">
        <title>Insect and environment-associated Actinomycetes.</title>
        <authorList>
            <person name="Currrie C."/>
            <person name="Chevrette M."/>
            <person name="Carlson C."/>
            <person name="Stubbendieck R."/>
            <person name="Wendt-Pienkowski E."/>
        </authorList>
    </citation>
    <scope>NUCLEOTIDE SEQUENCE [LARGE SCALE GENOMIC DNA]</scope>
    <source>
        <strain evidence="1 2">SID7754</strain>
    </source>
</reference>
<evidence type="ECO:0008006" key="3">
    <source>
        <dbReference type="Google" id="ProtNLM"/>
    </source>
</evidence>
<dbReference type="Proteomes" id="UP000470520">
    <property type="component" value="Unassembled WGS sequence"/>
</dbReference>
<sequence>MQAIRRHSGPIRTGEVMALYRAHGWGPSRATARKDLQYLARRGRLTEDGAINNRSYGLPKGTS</sequence>
<evidence type="ECO:0000313" key="1">
    <source>
        <dbReference type="EMBL" id="NEB92392.1"/>
    </source>
</evidence>